<dbReference type="PROSITE" id="PS00143">
    <property type="entry name" value="INSULINASE"/>
    <property type="match status" value="1"/>
</dbReference>
<evidence type="ECO:0000259" key="3">
    <source>
        <dbReference type="Pfam" id="PF05193"/>
    </source>
</evidence>
<protein>
    <submittedName>
        <fullName evidence="4">Unannotated protein</fullName>
    </submittedName>
</protein>
<evidence type="ECO:0000259" key="2">
    <source>
        <dbReference type="Pfam" id="PF00675"/>
    </source>
</evidence>
<dbReference type="SUPFAM" id="SSF63411">
    <property type="entry name" value="LuxS/MPP-like metallohydrolase"/>
    <property type="match status" value="2"/>
</dbReference>
<dbReference type="InterPro" id="IPR001431">
    <property type="entry name" value="Pept_M16_Zn_BS"/>
</dbReference>
<dbReference type="InterPro" id="IPR050361">
    <property type="entry name" value="MPP/UQCRC_Complex"/>
</dbReference>
<organism evidence="4">
    <name type="scientific">freshwater metagenome</name>
    <dbReference type="NCBI Taxonomy" id="449393"/>
    <lineage>
        <taxon>unclassified sequences</taxon>
        <taxon>metagenomes</taxon>
        <taxon>ecological metagenomes</taxon>
    </lineage>
</organism>
<dbReference type="PANTHER" id="PTHR11851:SF49">
    <property type="entry name" value="MITOCHONDRIAL-PROCESSING PEPTIDASE SUBUNIT ALPHA"/>
    <property type="match status" value="1"/>
</dbReference>
<dbReference type="AlphaFoldDB" id="A0A6J6BT94"/>
<dbReference type="GO" id="GO:0006508">
    <property type="term" value="P:proteolysis"/>
    <property type="evidence" value="ECO:0007669"/>
    <property type="project" value="InterPro"/>
</dbReference>
<proteinExistence type="inferred from homology"/>
<dbReference type="InterPro" id="IPR007863">
    <property type="entry name" value="Peptidase_M16_C"/>
</dbReference>
<dbReference type="InterPro" id="IPR011765">
    <property type="entry name" value="Pept_M16_N"/>
</dbReference>
<dbReference type="EMBL" id="CAEZSF010000098">
    <property type="protein sequence ID" value="CAB4541897.1"/>
    <property type="molecule type" value="Genomic_DNA"/>
</dbReference>
<dbReference type="Pfam" id="PF00675">
    <property type="entry name" value="Peptidase_M16"/>
    <property type="match status" value="1"/>
</dbReference>
<dbReference type="GO" id="GO:0004222">
    <property type="term" value="F:metalloendopeptidase activity"/>
    <property type="evidence" value="ECO:0007669"/>
    <property type="project" value="InterPro"/>
</dbReference>
<dbReference type="Pfam" id="PF05193">
    <property type="entry name" value="Peptidase_M16_C"/>
    <property type="match status" value="1"/>
</dbReference>
<dbReference type="InterPro" id="IPR011249">
    <property type="entry name" value="Metalloenz_LuxS/M16"/>
</dbReference>
<feature type="domain" description="Peptidase M16 C-terminal" evidence="3">
    <location>
        <begin position="183"/>
        <end position="355"/>
    </location>
</feature>
<accession>A0A6J6BT94</accession>
<evidence type="ECO:0000256" key="1">
    <source>
        <dbReference type="ARBA" id="ARBA00007261"/>
    </source>
</evidence>
<name>A0A6J6BT94_9ZZZZ</name>
<gene>
    <name evidence="4" type="ORF">UFOPK1358_01073</name>
</gene>
<sequence>MSSDLTQRGASNSLLAANVEKTVLPNGIRILTDSVPHTHSATYAAWVGIGGRDEPAQIAGASHFLEHLLFKGTSRRTAVDIAIAIDGVGGDINAYTASEYTAFFARVPSSESELALDVLLDLVSDPALAEKDVEGEREVILEELAAAEDDPEDLVGVRLFECLFPKHPLGREVLGTTSSVETVSREQLVTFFQQWYQNSNLVVTAAGDVDHAAVVSAVESAFADATTGESPTRVKPHEPVGTVLTETRSGELVHLAFGWRTGGVGSSDRFALALLNHVFGTGPSSRLFQEVRESRGLTYSISSGISQFSDAGALSVQCATSPSKASQLISVVTALIDDLCSTGITEEELSRAKRSIRGSVLLGIEDSGARGARLGISETLRRSVTPLDEHLELIDAVTQEQVLQAAQRVLGSARVLAAIGPASHTQSQESASAEKVIQGLEFLSQS</sequence>
<dbReference type="PANTHER" id="PTHR11851">
    <property type="entry name" value="METALLOPROTEASE"/>
    <property type="match status" value="1"/>
</dbReference>
<feature type="domain" description="Peptidase M16 N-terminal" evidence="2">
    <location>
        <begin position="29"/>
        <end position="176"/>
    </location>
</feature>
<evidence type="ECO:0000313" key="4">
    <source>
        <dbReference type="EMBL" id="CAB4541897.1"/>
    </source>
</evidence>
<dbReference type="Gene3D" id="3.30.830.10">
    <property type="entry name" value="Metalloenzyme, LuxS/M16 peptidase-like"/>
    <property type="match status" value="2"/>
</dbReference>
<dbReference type="GO" id="GO:0046872">
    <property type="term" value="F:metal ion binding"/>
    <property type="evidence" value="ECO:0007669"/>
    <property type="project" value="InterPro"/>
</dbReference>
<reference evidence="4" key="1">
    <citation type="submission" date="2020-05" db="EMBL/GenBank/DDBJ databases">
        <authorList>
            <person name="Chiriac C."/>
            <person name="Salcher M."/>
            <person name="Ghai R."/>
            <person name="Kavagutti S V."/>
        </authorList>
    </citation>
    <scope>NUCLEOTIDE SEQUENCE</scope>
</reference>
<comment type="similarity">
    <text evidence="1">Belongs to the peptidase M16 family.</text>
</comment>